<accession>A0A915A2V7</accession>
<dbReference type="GO" id="GO:0006338">
    <property type="term" value="P:chromatin remodeling"/>
    <property type="evidence" value="ECO:0007669"/>
    <property type="project" value="TreeGrafter"/>
</dbReference>
<organism evidence="3 4">
    <name type="scientific">Parascaris univalens</name>
    <name type="common">Nematode worm</name>
    <dbReference type="NCBI Taxonomy" id="6257"/>
    <lineage>
        <taxon>Eukaryota</taxon>
        <taxon>Metazoa</taxon>
        <taxon>Ecdysozoa</taxon>
        <taxon>Nematoda</taxon>
        <taxon>Chromadorea</taxon>
        <taxon>Rhabditida</taxon>
        <taxon>Spirurina</taxon>
        <taxon>Ascaridomorpha</taxon>
        <taxon>Ascaridoidea</taxon>
        <taxon>Ascarididae</taxon>
        <taxon>Parascaris</taxon>
    </lineage>
</organism>
<dbReference type="GO" id="GO:0005634">
    <property type="term" value="C:nucleus"/>
    <property type="evidence" value="ECO:0007669"/>
    <property type="project" value="TreeGrafter"/>
</dbReference>
<keyword evidence="3" id="KW-1185">Reference proteome</keyword>
<dbReference type="InterPro" id="IPR036427">
    <property type="entry name" value="Bromodomain-like_sf"/>
</dbReference>
<keyword evidence="2" id="KW-1133">Transmembrane helix</keyword>
<keyword evidence="1" id="KW-0103">Bromodomain</keyword>
<dbReference type="AlphaFoldDB" id="A0A915A2V7"/>
<keyword evidence="2" id="KW-0812">Transmembrane</keyword>
<proteinExistence type="predicted"/>
<protein>
    <submittedName>
        <fullName evidence="4">Bromo domain-containing protein</fullName>
    </submittedName>
</protein>
<dbReference type="GO" id="GO:0000785">
    <property type="term" value="C:chromatin"/>
    <property type="evidence" value="ECO:0007669"/>
    <property type="project" value="TreeGrafter"/>
</dbReference>
<sequence>SFLPYLLQPTLLSFPSFSENSARPAGHYPDFLMIYIETNNLILLVRLILFEQRFRNCESRRNYITPVSFIAKLPLQHPTLMWTMTSFPGRCVFQKAVRGVVQPRVFPPLGKPTRHTNQLQFMQKDVLDPLTRHQHAWPFISPVDAVKLNIPVRHVIYSRVR</sequence>
<evidence type="ECO:0000313" key="4">
    <source>
        <dbReference type="WBParaSite" id="PgE129_g002_t08"/>
    </source>
</evidence>
<evidence type="ECO:0000256" key="1">
    <source>
        <dbReference type="ARBA" id="ARBA00023117"/>
    </source>
</evidence>
<evidence type="ECO:0000313" key="3">
    <source>
        <dbReference type="Proteomes" id="UP000887569"/>
    </source>
</evidence>
<reference evidence="4" key="1">
    <citation type="submission" date="2022-11" db="UniProtKB">
        <authorList>
            <consortium name="WormBaseParasite"/>
        </authorList>
    </citation>
    <scope>IDENTIFICATION</scope>
</reference>
<dbReference type="GO" id="GO:0006355">
    <property type="term" value="P:regulation of DNA-templated transcription"/>
    <property type="evidence" value="ECO:0007669"/>
    <property type="project" value="TreeGrafter"/>
</dbReference>
<evidence type="ECO:0000256" key="2">
    <source>
        <dbReference type="SAM" id="Phobius"/>
    </source>
</evidence>
<dbReference type="InterPro" id="IPR050935">
    <property type="entry name" value="Bromo_chromatin_reader"/>
</dbReference>
<keyword evidence="2" id="KW-0472">Membrane</keyword>
<name>A0A915A2V7_PARUN</name>
<dbReference type="WBParaSite" id="PgE129_g002_t08">
    <property type="protein sequence ID" value="PgE129_g002_t08"/>
    <property type="gene ID" value="PgE129_g002"/>
</dbReference>
<dbReference type="PANTHER" id="PTHR22880:SF225">
    <property type="entry name" value="BROMODOMAIN-CONTAINING PROTEIN BET-1-RELATED"/>
    <property type="match status" value="1"/>
</dbReference>
<dbReference type="PANTHER" id="PTHR22880">
    <property type="entry name" value="FALZ-RELATED BROMODOMAIN-CONTAINING PROTEINS"/>
    <property type="match status" value="1"/>
</dbReference>
<dbReference type="Gene3D" id="1.20.920.10">
    <property type="entry name" value="Bromodomain-like"/>
    <property type="match status" value="1"/>
</dbReference>
<dbReference type="SUPFAM" id="SSF47370">
    <property type="entry name" value="Bromodomain"/>
    <property type="match status" value="1"/>
</dbReference>
<dbReference type="Proteomes" id="UP000887569">
    <property type="component" value="Unplaced"/>
</dbReference>
<feature type="transmembrane region" description="Helical" evidence="2">
    <location>
        <begin position="31"/>
        <end position="50"/>
    </location>
</feature>